<gene>
    <name evidence="2" type="primary">MLIP</name>
</gene>
<dbReference type="Pfam" id="PF15274">
    <property type="entry name" value="MLIP"/>
    <property type="match status" value="1"/>
</dbReference>
<dbReference type="OrthoDB" id="9907594at2759"/>
<feature type="compositionally biased region" description="Polar residues" evidence="1">
    <location>
        <begin position="399"/>
        <end position="411"/>
    </location>
</feature>
<feature type="compositionally biased region" description="Polar residues" evidence="1">
    <location>
        <begin position="369"/>
        <end position="379"/>
    </location>
</feature>
<dbReference type="InterPro" id="IPR029331">
    <property type="entry name" value="MLIP"/>
</dbReference>
<evidence type="ECO:0000313" key="2">
    <source>
        <dbReference type="Ensembl" id="ENSPNAP00000017528.2"/>
    </source>
</evidence>
<dbReference type="PANTHER" id="PTHR31514:SF1">
    <property type="entry name" value="MUSCULAR LMNA-INTERACTING PROTEIN"/>
    <property type="match status" value="1"/>
</dbReference>
<dbReference type="Ensembl" id="ENSPNAT00000026365.2">
    <property type="protein sequence ID" value="ENSPNAP00000017528.2"/>
    <property type="gene ID" value="ENSPNAG00000023793.2"/>
</dbReference>
<protein>
    <recommendedName>
        <fullName evidence="4">Muscular LMNA interacting protein</fullName>
    </recommendedName>
</protein>
<evidence type="ECO:0000256" key="1">
    <source>
        <dbReference type="SAM" id="MobiDB-lite"/>
    </source>
</evidence>
<evidence type="ECO:0008006" key="4">
    <source>
        <dbReference type="Google" id="ProtNLM"/>
    </source>
</evidence>
<organism evidence="2 3">
    <name type="scientific">Pygocentrus nattereri</name>
    <name type="common">Red-bellied piranha</name>
    <dbReference type="NCBI Taxonomy" id="42514"/>
    <lineage>
        <taxon>Eukaryota</taxon>
        <taxon>Metazoa</taxon>
        <taxon>Chordata</taxon>
        <taxon>Craniata</taxon>
        <taxon>Vertebrata</taxon>
        <taxon>Euteleostomi</taxon>
        <taxon>Actinopterygii</taxon>
        <taxon>Neopterygii</taxon>
        <taxon>Teleostei</taxon>
        <taxon>Ostariophysi</taxon>
        <taxon>Characiformes</taxon>
        <taxon>Characoidei</taxon>
        <taxon>Pygocentrus</taxon>
    </lineage>
</organism>
<dbReference type="GeneTree" id="ENSGT00390000015862"/>
<feature type="compositionally biased region" description="Low complexity" evidence="1">
    <location>
        <begin position="569"/>
        <end position="585"/>
    </location>
</feature>
<dbReference type="AlphaFoldDB" id="A0A3B4D1Y0"/>
<keyword evidence="3" id="KW-1185">Reference proteome</keyword>
<feature type="compositionally biased region" description="Low complexity" evidence="1">
    <location>
        <begin position="354"/>
        <end position="366"/>
    </location>
</feature>
<proteinExistence type="predicted"/>
<reference evidence="2" key="2">
    <citation type="submission" date="2025-08" db="UniProtKB">
        <authorList>
            <consortium name="Ensembl"/>
        </authorList>
    </citation>
    <scope>IDENTIFICATION</scope>
</reference>
<dbReference type="OMA" id="NMEVFEV"/>
<feature type="region of interest" description="Disordered" evidence="1">
    <location>
        <begin position="264"/>
        <end position="295"/>
    </location>
</feature>
<feature type="region of interest" description="Disordered" evidence="1">
    <location>
        <begin position="354"/>
        <end position="416"/>
    </location>
</feature>
<name>A0A3B4D1Y0_PYGNA</name>
<dbReference type="PANTHER" id="PTHR31514">
    <property type="entry name" value="MUSCULAR LMNA-INTERACTING PROTEIN MLIP"/>
    <property type="match status" value="1"/>
</dbReference>
<accession>A0A3B4D1Y0</accession>
<feature type="region of interest" description="Disordered" evidence="1">
    <location>
        <begin position="539"/>
        <end position="603"/>
    </location>
</feature>
<sequence>FIFFTCVFYSQLKSTDNSALTSSPVQAMAHVEISCQSPKPIIVEPNDNKQSDISRLGCHNTFEGAEVSSGQFLNSEPQREEEVLSTASSVDLFPSIASSKESIVSEGWEQDRSWSALQMLSPSDSPVPFSGTVSPCSSVRSGAFSPSVLRIKRHILAPGSSLVQMPGSSGQTLCCDKQAPSPCPLSSHARHRPPPTQLSLLTAILRKGRLPILSPALQRPYSPCWPITPTSMSSCKACSAASTIAPMESTKDCASKIMACTEPSHNARPKSPRIIYNTPSMSSKKHSEVSISSTPDYKSSALSRVIPSPEDSCSMILASSSPSEHSLGHLSKPVTKEIHVPRVPSSLLFSSFSPSRSLSPKSSHLSCCRSESQAPSSESCAHAKAPATEHLKGPYNILDPSSQRHGQTSKVHSPVLKKAELPSDLKPRWIPHDPSPIPDLKSAQQSMPHDPSHIPDLICGKQSMPHNPSPIPDLKPASQQSKDILASAILAEDNPRSYLKNGRKALLDLERVLSASPALKQSPSPGPVGLMRLACTPDISPASPKPSLRYPTPDRCTLSPSPVIPSRQLSPSPSYSLCSSPSPSLRDGTPDSTDRGGKSRKPYKIKSTYKALAAIPTNVLLQEQQAIDDEVEKTESLDPSDNYAWEDPHSQMCTPAQLRQQSEELYAVIDEVLEDTNPTVSYHSVTQKLTSSPSPRLLGRETKYVSSHLLSTKPSVIRPITVTSRLDDVRGENLPDSFQRHQDNISNRYQYKPDLPLWSSTEALKQQPPQCFFQVHPQPHLWWVKGFLDHTLMFSLTARPGPSNGFMGAFTGAQATRGPREQL</sequence>
<dbReference type="Proteomes" id="UP001501920">
    <property type="component" value="Chromosome 5"/>
</dbReference>
<feature type="compositionally biased region" description="Basic and acidic residues" evidence="1">
    <location>
        <begin position="588"/>
        <end position="597"/>
    </location>
</feature>
<reference evidence="2" key="3">
    <citation type="submission" date="2025-09" db="UniProtKB">
        <authorList>
            <consortium name="Ensembl"/>
        </authorList>
    </citation>
    <scope>IDENTIFICATION</scope>
</reference>
<reference evidence="2 3" key="1">
    <citation type="submission" date="2020-10" db="EMBL/GenBank/DDBJ databases">
        <title>Pygocentrus nattereri (red-bellied piranha) genome, fPygNat1, primary haplotype.</title>
        <authorList>
            <person name="Myers G."/>
            <person name="Meyer A."/>
            <person name="Karagic N."/>
            <person name="Pippel M."/>
            <person name="Winkler S."/>
            <person name="Tracey A."/>
            <person name="Wood J."/>
            <person name="Formenti G."/>
            <person name="Howe K."/>
            <person name="Fedrigo O."/>
            <person name="Jarvis E.D."/>
        </authorList>
    </citation>
    <scope>NUCLEOTIDE SEQUENCE [LARGE SCALE GENOMIC DNA]</scope>
</reference>
<evidence type="ECO:0000313" key="3">
    <source>
        <dbReference type="Proteomes" id="UP001501920"/>
    </source>
</evidence>